<evidence type="ECO:0000259" key="2">
    <source>
        <dbReference type="PROSITE" id="PS50097"/>
    </source>
</evidence>
<dbReference type="RefSeq" id="XP_024359419.1">
    <property type="nucleotide sequence ID" value="XM_024503651.2"/>
</dbReference>
<dbReference type="InterPro" id="IPR000210">
    <property type="entry name" value="BTB/POZ_dom"/>
</dbReference>
<proteinExistence type="predicted"/>
<gene>
    <name evidence="4" type="primary">LOC112274297</name>
    <name evidence="3" type="ORF">PHYPA_002434</name>
</gene>
<dbReference type="EnsemblPlants" id="Pp3c2_9470V3.1">
    <property type="protein sequence ID" value="Pp3c2_9470V3.1"/>
    <property type="gene ID" value="Pp3c2_9470"/>
</dbReference>
<dbReference type="EnsemblPlants" id="Pp3c2_9470V3.2">
    <property type="protein sequence ID" value="Pp3c2_9470V3.2"/>
    <property type="gene ID" value="Pp3c2_9470"/>
</dbReference>
<dbReference type="GeneID" id="112274297"/>
<dbReference type="OrthoDB" id="6359816at2759"/>
<comment type="pathway">
    <text evidence="1">Protein modification; protein ubiquitination.</text>
</comment>
<sequence>MADCISKVETTTRLVQLRVDSLGTGCYRRSDPFKIGLWNWHILIEKKASLIVRLYPEHCRKEPSPIATFTVRILVRGSDGQRVESKGLIVSDKLLRSSSDDFMWPLEYSVAYGRFLVEIEFHDLKVASSHSGDPHSIWTGEEYLQSRAEVGIARCLSRMLEEGLHTDVTICSATGCVGAHRAILAARSPVFDSMFSHNLMEKQSATVRINDMCLESCRALLSFLYGNLKYPDFRKHRVALVRAAHKYDIVDLKEACESSLVDDIDGSNVLVRLHDAWLYQLKDLKRECLRYLLEFGKVHDLRNEFDAFLQDVDKDLVVELVQEQIKLLKIHGL</sequence>
<dbReference type="EMBL" id="ABEU02000002">
    <property type="protein sequence ID" value="PNR59642.1"/>
    <property type="molecule type" value="Genomic_DNA"/>
</dbReference>
<reference evidence="3 5" key="2">
    <citation type="journal article" date="2018" name="Plant J.">
        <title>The Physcomitrella patens chromosome-scale assembly reveals moss genome structure and evolution.</title>
        <authorList>
            <person name="Lang D."/>
            <person name="Ullrich K.K."/>
            <person name="Murat F."/>
            <person name="Fuchs J."/>
            <person name="Jenkins J."/>
            <person name="Haas F.B."/>
            <person name="Piednoel M."/>
            <person name="Gundlach H."/>
            <person name="Van Bel M."/>
            <person name="Meyberg R."/>
            <person name="Vives C."/>
            <person name="Morata J."/>
            <person name="Symeonidi A."/>
            <person name="Hiss M."/>
            <person name="Muchero W."/>
            <person name="Kamisugi Y."/>
            <person name="Saleh O."/>
            <person name="Blanc G."/>
            <person name="Decker E.L."/>
            <person name="van Gessel N."/>
            <person name="Grimwood J."/>
            <person name="Hayes R.D."/>
            <person name="Graham S.W."/>
            <person name="Gunter L.E."/>
            <person name="McDaniel S.F."/>
            <person name="Hoernstein S.N.W."/>
            <person name="Larsson A."/>
            <person name="Li F.W."/>
            <person name="Perroud P.F."/>
            <person name="Phillips J."/>
            <person name="Ranjan P."/>
            <person name="Rokshar D.S."/>
            <person name="Rothfels C.J."/>
            <person name="Schneider L."/>
            <person name="Shu S."/>
            <person name="Stevenson D.W."/>
            <person name="Thummler F."/>
            <person name="Tillich M."/>
            <person name="Villarreal Aguilar J.C."/>
            <person name="Widiez T."/>
            <person name="Wong G.K."/>
            <person name="Wymore A."/>
            <person name="Zhang Y."/>
            <person name="Zimmer A.D."/>
            <person name="Quatrano R.S."/>
            <person name="Mayer K.F.X."/>
            <person name="Goodstein D."/>
            <person name="Casacuberta J.M."/>
            <person name="Vandepoele K."/>
            <person name="Reski R."/>
            <person name="Cuming A.C."/>
            <person name="Tuskan G.A."/>
            <person name="Maumus F."/>
            <person name="Salse J."/>
            <person name="Schmutz J."/>
            <person name="Rensing S.A."/>
        </authorList>
    </citation>
    <scope>NUCLEOTIDE SEQUENCE [LARGE SCALE GENOMIC DNA]</scope>
    <source>
        <strain evidence="4 5">cv. Gransden 2004</strain>
    </source>
</reference>
<accession>A0A2K1L0U1</accession>
<dbReference type="SUPFAM" id="SSF54695">
    <property type="entry name" value="POZ domain"/>
    <property type="match status" value="1"/>
</dbReference>
<dbReference type="Gramene" id="Pp3c2_9470V3.1">
    <property type="protein sequence ID" value="Pp3c2_9470V3.1"/>
    <property type="gene ID" value="Pp3c2_9470"/>
</dbReference>
<dbReference type="AlphaFoldDB" id="A0A2K1L0U1"/>
<dbReference type="SMART" id="SM00225">
    <property type="entry name" value="BTB"/>
    <property type="match status" value="1"/>
</dbReference>
<evidence type="ECO:0000313" key="3">
    <source>
        <dbReference type="EMBL" id="PNR59642.1"/>
    </source>
</evidence>
<evidence type="ECO:0000313" key="5">
    <source>
        <dbReference type="Proteomes" id="UP000006727"/>
    </source>
</evidence>
<dbReference type="Proteomes" id="UP000006727">
    <property type="component" value="Chromosome 2"/>
</dbReference>
<protein>
    <recommendedName>
        <fullName evidence="2">BTB domain-containing protein</fullName>
    </recommendedName>
</protein>
<dbReference type="PROSITE" id="PS50097">
    <property type="entry name" value="BTB"/>
    <property type="match status" value="1"/>
</dbReference>
<dbReference type="Gene3D" id="3.30.710.10">
    <property type="entry name" value="Potassium Channel Kv1.1, Chain A"/>
    <property type="match status" value="1"/>
</dbReference>
<dbReference type="FunCoup" id="A0A2K1L0U1">
    <property type="interactions" value="405"/>
</dbReference>
<dbReference type="STRING" id="3218.A0A2K1L0U1"/>
<dbReference type="CDD" id="cd18186">
    <property type="entry name" value="BTB_POZ_ZBTB_KLHL-like"/>
    <property type="match status" value="1"/>
</dbReference>
<feature type="domain" description="BTB" evidence="2">
    <location>
        <begin position="166"/>
        <end position="225"/>
    </location>
</feature>
<keyword evidence="5" id="KW-1185">Reference proteome</keyword>
<dbReference type="PANTHER" id="PTHR46672">
    <property type="entry name" value="OS08G0495500 PROTEIN-RELATED"/>
    <property type="match status" value="1"/>
</dbReference>
<evidence type="ECO:0000256" key="1">
    <source>
        <dbReference type="ARBA" id="ARBA00004906"/>
    </source>
</evidence>
<dbReference type="PANTHER" id="PTHR46672:SF1">
    <property type="entry name" value="OS08G0103600 PROTEIN"/>
    <property type="match status" value="1"/>
</dbReference>
<evidence type="ECO:0000313" key="4">
    <source>
        <dbReference type="EnsemblPlants" id="Pp3c2_9470V3.1"/>
    </source>
</evidence>
<dbReference type="Pfam" id="PF00651">
    <property type="entry name" value="BTB"/>
    <property type="match status" value="1"/>
</dbReference>
<organism evidence="3">
    <name type="scientific">Physcomitrium patens</name>
    <name type="common">Spreading-leaved earth moss</name>
    <name type="synonym">Physcomitrella patens</name>
    <dbReference type="NCBI Taxonomy" id="3218"/>
    <lineage>
        <taxon>Eukaryota</taxon>
        <taxon>Viridiplantae</taxon>
        <taxon>Streptophyta</taxon>
        <taxon>Embryophyta</taxon>
        <taxon>Bryophyta</taxon>
        <taxon>Bryophytina</taxon>
        <taxon>Bryopsida</taxon>
        <taxon>Funariidae</taxon>
        <taxon>Funariales</taxon>
        <taxon>Funariaceae</taxon>
        <taxon>Physcomitrium</taxon>
    </lineage>
</organism>
<reference evidence="3 5" key="1">
    <citation type="journal article" date="2008" name="Science">
        <title>The Physcomitrella genome reveals evolutionary insights into the conquest of land by plants.</title>
        <authorList>
            <person name="Rensing S."/>
            <person name="Lang D."/>
            <person name="Zimmer A."/>
            <person name="Terry A."/>
            <person name="Salamov A."/>
            <person name="Shapiro H."/>
            <person name="Nishiyama T."/>
            <person name="Perroud P.-F."/>
            <person name="Lindquist E."/>
            <person name="Kamisugi Y."/>
            <person name="Tanahashi T."/>
            <person name="Sakakibara K."/>
            <person name="Fujita T."/>
            <person name="Oishi K."/>
            <person name="Shin-I T."/>
            <person name="Kuroki Y."/>
            <person name="Toyoda A."/>
            <person name="Suzuki Y."/>
            <person name="Hashimoto A."/>
            <person name="Yamaguchi K."/>
            <person name="Sugano A."/>
            <person name="Kohara Y."/>
            <person name="Fujiyama A."/>
            <person name="Anterola A."/>
            <person name="Aoki S."/>
            <person name="Ashton N."/>
            <person name="Barbazuk W.B."/>
            <person name="Barker E."/>
            <person name="Bennetzen J."/>
            <person name="Bezanilla M."/>
            <person name="Blankenship R."/>
            <person name="Cho S.H."/>
            <person name="Dutcher S."/>
            <person name="Estelle M."/>
            <person name="Fawcett J.A."/>
            <person name="Gundlach H."/>
            <person name="Hanada K."/>
            <person name="Heyl A."/>
            <person name="Hicks K.A."/>
            <person name="Hugh J."/>
            <person name="Lohr M."/>
            <person name="Mayer K."/>
            <person name="Melkozernov A."/>
            <person name="Murata T."/>
            <person name="Nelson D."/>
            <person name="Pils B."/>
            <person name="Prigge M."/>
            <person name="Reiss B."/>
            <person name="Renner T."/>
            <person name="Rombauts S."/>
            <person name="Rushton P."/>
            <person name="Sanderfoot A."/>
            <person name="Schween G."/>
            <person name="Shiu S.-H."/>
            <person name="Stueber K."/>
            <person name="Theodoulou F.L."/>
            <person name="Tu H."/>
            <person name="Van de Peer Y."/>
            <person name="Verrier P.J."/>
            <person name="Waters E."/>
            <person name="Wood A."/>
            <person name="Yang L."/>
            <person name="Cove D."/>
            <person name="Cuming A."/>
            <person name="Hasebe M."/>
            <person name="Lucas S."/>
            <person name="Mishler D.B."/>
            <person name="Reski R."/>
            <person name="Grigoriev I."/>
            <person name="Quatrano R.S."/>
            <person name="Boore J.L."/>
        </authorList>
    </citation>
    <scope>NUCLEOTIDE SEQUENCE [LARGE SCALE GENOMIC DNA]</scope>
    <source>
        <strain evidence="4 5">cv. Gransden 2004</strain>
    </source>
</reference>
<dbReference type="InterPro" id="IPR044714">
    <property type="entry name" value="AtSIBP1-like"/>
</dbReference>
<name>A0A2K1L0U1_PHYPA</name>
<dbReference type="Gramene" id="Pp3c2_9470V3.3">
    <property type="protein sequence ID" value="Pp3c2_9470V3.3"/>
    <property type="gene ID" value="Pp3c2_9470"/>
</dbReference>
<dbReference type="InterPro" id="IPR011333">
    <property type="entry name" value="SKP1/BTB/POZ_sf"/>
</dbReference>
<dbReference type="KEGG" id="ppp:112274297"/>
<reference evidence="4" key="3">
    <citation type="submission" date="2020-12" db="UniProtKB">
        <authorList>
            <consortium name="EnsemblPlants"/>
        </authorList>
    </citation>
    <scope>IDENTIFICATION</scope>
</reference>
<dbReference type="Gramene" id="Pp3c2_9470V3.2">
    <property type="protein sequence ID" value="Pp3c2_9470V3.2"/>
    <property type="gene ID" value="Pp3c2_9470"/>
</dbReference>
<dbReference type="EnsemblPlants" id="Pp3c2_9470V3.3">
    <property type="protein sequence ID" value="Pp3c2_9470V3.3"/>
    <property type="gene ID" value="Pp3c2_9470"/>
</dbReference>